<dbReference type="Proteomes" id="UP001595636">
    <property type="component" value="Unassembled WGS sequence"/>
</dbReference>
<organism evidence="1 2">
    <name type="scientific">Vogesella amnigena</name>
    <dbReference type="NCBI Taxonomy" id="1507449"/>
    <lineage>
        <taxon>Bacteria</taxon>
        <taxon>Pseudomonadati</taxon>
        <taxon>Pseudomonadota</taxon>
        <taxon>Betaproteobacteria</taxon>
        <taxon>Neisseriales</taxon>
        <taxon>Chromobacteriaceae</taxon>
        <taxon>Vogesella</taxon>
    </lineage>
</organism>
<sequence length="106" mass="10912">MRTFVVMAGLVLLTACSEEQTARLQQQASAAIGGVHQVVQDSSAPLAELKQQASAVLGDGGKLKQQASAAIGVAKRVGEAAAVFDPELGEQIDQAKQAADILQGKQ</sequence>
<evidence type="ECO:0008006" key="3">
    <source>
        <dbReference type="Google" id="ProtNLM"/>
    </source>
</evidence>
<keyword evidence="2" id="KW-1185">Reference proteome</keyword>
<protein>
    <recommendedName>
        <fullName evidence="3">Lipoprotein</fullName>
    </recommendedName>
</protein>
<evidence type="ECO:0000313" key="2">
    <source>
        <dbReference type="Proteomes" id="UP001595636"/>
    </source>
</evidence>
<dbReference type="PROSITE" id="PS51257">
    <property type="entry name" value="PROKAR_LIPOPROTEIN"/>
    <property type="match status" value="1"/>
</dbReference>
<accession>A0ABV7TX95</accession>
<reference evidence="2" key="1">
    <citation type="journal article" date="2019" name="Int. J. Syst. Evol. Microbiol.">
        <title>The Global Catalogue of Microorganisms (GCM) 10K type strain sequencing project: providing services to taxonomists for standard genome sequencing and annotation.</title>
        <authorList>
            <consortium name="The Broad Institute Genomics Platform"/>
            <consortium name="The Broad Institute Genome Sequencing Center for Infectious Disease"/>
            <person name="Wu L."/>
            <person name="Ma J."/>
        </authorList>
    </citation>
    <scope>NUCLEOTIDE SEQUENCE [LARGE SCALE GENOMIC DNA]</scope>
    <source>
        <strain evidence="2">KCTC 42195</strain>
    </source>
</reference>
<proteinExistence type="predicted"/>
<dbReference type="EMBL" id="JBHRYH010000045">
    <property type="protein sequence ID" value="MFC3627356.1"/>
    <property type="molecule type" value="Genomic_DNA"/>
</dbReference>
<evidence type="ECO:0000313" key="1">
    <source>
        <dbReference type="EMBL" id="MFC3627356.1"/>
    </source>
</evidence>
<gene>
    <name evidence="1" type="ORF">ACFOKJ_14655</name>
</gene>
<name>A0ABV7TX95_9NEIS</name>
<comment type="caution">
    <text evidence="1">The sequence shown here is derived from an EMBL/GenBank/DDBJ whole genome shotgun (WGS) entry which is preliminary data.</text>
</comment>
<dbReference type="RefSeq" id="WP_390280923.1">
    <property type="nucleotide sequence ID" value="NZ_JBHRYH010000045.1"/>
</dbReference>